<proteinExistence type="predicted"/>
<comment type="caution">
    <text evidence="1">The sequence shown here is derived from an EMBL/GenBank/DDBJ whole genome shotgun (WGS) entry which is preliminary data.</text>
</comment>
<evidence type="ECO:0000313" key="1">
    <source>
        <dbReference type="EMBL" id="OUP64231.1"/>
    </source>
</evidence>
<reference evidence="2" key="1">
    <citation type="submission" date="2017-04" db="EMBL/GenBank/DDBJ databases">
        <title>Function of individual gut microbiota members based on whole genome sequencing of pure cultures obtained from chicken caecum.</title>
        <authorList>
            <person name="Medvecky M."/>
            <person name="Cejkova D."/>
            <person name="Polansky O."/>
            <person name="Karasova D."/>
            <person name="Kubasova T."/>
            <person name="Cizek A."/>
            <person name="Rychlik I."/>
        </authorList>
    </citation>
    <scope>NUCLEOTIDE SEQUENCE [LARGE SCALE GENOMIC DNA]</scope>
    <source>
        <strain evidence="2">An175</strain>
    </source>
</reference>
<accession>A0A1Y4M9V5</accession>
<sequence>MKYKDYEIVEVSHDEELNIIKTRKPKGLFIENTRRCIISNNTTGDAFCEESFKKDNYLAWLTCETVSVGSAIKKYAIITTERLFIVILW</sequence>
<gene>
    <name evidence="1" type="ORF">B5F11_20235</name>
</gene>
<dbReference type="Proteomes" id="UP000196386">
    <property type="component" value="Unassembled WGS sequence"/>
</dbReference>
<dbReference type="AlphaFoldDB" id="A0A1Y4M9V5"/>
<protein>
    <submittedName>
        <fullName evidence="1">Uncharacterized protein</fullName>
    </submittedName>
</protein>
<organism evidence="1 2">
    <name type="scientific">Anaerotruncus colihominis</name>
    <dbReference type="NCBI Taxonomy" id="169435"/>
    <lineage>
        <taxon>Bacteria</taxon>
        <taxon>Bacillati</taxon>
        <taxon>Bacillota</taxon>
        <taxon>Clostridia</taxon>
        <taxon>Eubacteriales</taxon>
        <taxon>Oscillospiraceae</taxon>
        <taxon>Anaerotruncus</taxon>
    </lineage>
</organism>
<name>A0A1Y4M9V5_9FIRM</name>
<dbReference type="RefSeq" id="WP_006875770.1">
    <property type="nucleotide sequence ID" value="NZ_CP102255.1"/>
</dbReference>
<evidence type="ECO:0000313" key="2">
    <source>
        <dbReference type="Proteomes" id="UP000196386"/>
    </source>
</evidence>
<dbReference type="EMBL" id="NFKP01000054">
    <property type="protein sequence ID" value="OUP64231.1"/>
    <property type="molecule type" value="Genomic_DNA"/>
</dbReference>